<dbReference type="OrthoDB" id="9805019at2"/>
<feature type="domain" description="SecDF P1 head subdomain" evidence="13">
    <location>
        <begin position="329"/>
        <end position="455"/>
    </location>
</feature>
<dbReference type="Gene3D" id="1.20.1640.10">
    <property type="entry name" value="Multidrug efflux transporter AcrB transmembrane domain"/>
    <property type="match status" value="1"/>
</dbReference>
<evidence type="ECO:0000313" key="15">
    <source>
        <dbReference type="Proteomes" id="UP000232693"/>
    </source>
</evidence>
<feature type="transmembrane region" description="Helical" evidence="9">
    <location>
        <begin position="527"/>
        <end position="548"/>
    </location>
</feature>
<dbReference type="GO" id="GO:0065002">
    <property type="term" value="P:intracellular protein transmembrane transport"/>
    <property type="evidence" value="ECO:0007669"/>
    <property type="project" value="UniProtKB-UniRule"/>
</dbReference>
<dbReference type="InterPro" id="IPR054384">
    <property type="entry name" value="SecDF_P1_head"/>
</dbReference>
<dbReference type="Proteomes" id="UP000232693">
    <property type="component" value="Chromosome"/>
</dbReference>
<comment type="function">
    <text evidence="9">Part of the Sec protein translocase complex. Interacts with the SecYEG preprotein conducting channel. SecDF uses the proton motive force (PMF) to complete protein translocation after the ATP-dependent function of SecA.</text>
</comment>
<keyword evidence="2 9" id="KW-0813">Transport</keyword>
<feature type="domain" description="Protein translocase subunit SecDF P1" evidence="12">
    <location>
        <begin position="248"/>
        <end position="306"/>
    </location>
</feature>
<accession>A0A2K9AXS3</accession>
<dbReference type="Gene3D" id="3.30.70.3400">
    <property type="match status" value="2"/>
</dbReference>
<sequence>MFTDQPNQRLLPINTYPKWKYVLIVFVIAISLLYAAPNIYGEDPAVQLSALRDATISEQQIEQIESAWQEEGLTPKSIESEGDKLVIARFQSNETQLQAQEIANKILNPTLDEQDYVVALNLAPATPDWLASLGGKPMKLGLDLRGGIHFLMQVDMEQAMARQQEQLRRDFIETLTAEKPSIRGRVETIDNGLLVSFRSDEDAERAYSALYKSFIDRIDINLATQGGRPVIRAIFNQTKLQEIQDNAIDQNRLILSTRVNSLGVAEPLIQRQGSDRIVVQLPGVQDSALAKRILGATATLEFRLVNHEADVVAAQQGRVPAGSKLFESDRGPIVVYDEVQVSGDHLTDAFASFHPQNNQPIVSVRLDGEGGARMLRTTTANRGNSLAMILKESVPVFEIKDGKRELVKSNVVETLVSAPRINGAFSTDFFIEGPDFTPANTKDLATQLRSGALIAPTFIVEERTIGASLGAENIEKGIMSVIIGFSAVVLFMLLYYKAFGLVANIALLLNVVTIVAVMSILGATLTLPGIAGIVLTVGMAVDANVIIFERIREELRHGSIPAQAIDKGYSQALSTIADANITTAIAAIILYAVGTGAVKGFAITLFIGILTSMFTAILVSRGIVNLTCGHGKKPSKVWI</sequence>
<proteinExistence type="inferred from homology"/>
<dbReference type="Pfam" id="PF02355">
    <property type="entry name" value="SecD_SecF_C"/>
    <property type="match status" value="1"/>
</dbReference>
<evidence type="ECO:0000256" key="9">
    <source>
        <dbReference type="HAMAP-Rule" id="MF_01463"/>
    </source>
</evidence>
<dbReference type="KEGG" id="kpd:CW740_05085"/>
<keyword evidence="4 9" id="KW-0812">Transmembrane</keyword>
<evidence type="ECO:0000256" key="5">
    <source>
        <dbReference type="ARBA" id="ARBA00022927"/>
    </source>
</evidence>
<dbReference type="Pfam" id="PF13721">
    <property type="entry name" value="SecD-TM1"/>
    <property type="match status" value="1"/>
</dbReference>
<dbReference type="Pfam" id="PF07549">
    <property type="entry name" value="Sec_GG"/>
    <property type="match status" value="1"/>
</dbReference>
<dbReference type="HAMAP" id="MF_01463_B">
    <property type="entry name" value="SecD_B"/>
    <property type="match status" value="1"/>
</dbReference>
<comment type="subcellular location">
    <subcellularLocation>
        <location evidence="1 9">Cell membrane</location>
        <topology evidence="1 9">Multi-pass membrane protein</topology>
    </subcellularLocation>
</comment>
<dbReference type="PANTHER" id="PTHR30081:SF1">
    <property type="entry name" value="PROTEIN TRANSLOCASE SUBUNIT SECD"/>
    <property type="match status" value="1"/>
</dbReference>
<evidence type="ECO:0000259" key="10">
    <source>
        <dbReference type="Pfam" id="PF02355"/>
    </source>
</evidence>
<dbReference type="AlphaFoldDB" id="A0A2K9AXS3"/>
<feature type="transmembrane region" description="Helical" evidence="9">
    <location>
        <begin position="600"/>
        <end position="624"/>
    </location>
</feature>
<gene>
    <name evidence="9 14" type="primary">secD</name>
    <name evidence="14" type="ORF">CW740_05085</name>
</gene>
<keyword evidence="15" id="KW-1185">Reference proteome</keyword>
<feature type="transmembrane region" description="Helical" evidence="9">
    <location>
        <begin position="477"/>
        <end position="496"/>
    </location>
</feature>
<feature type="transmembrane region" description="Helical" evidence="9">
    <location>
        <begin position="569"/>
        <end position="594"/>
    </location>
</feature>
<dbReference type="InterPro" id="IPR022646">
    <property type="entry name" value="SecD/SecF_CS"/>
</dbReference>
<feature type="domain" description="Protein export membrane protein SecD/SecF C-terminal" evidence="10">
    <location>
        <begin position="460"/>
        <end position="625"/>
    </location>
</feature>
<comment type="subunit">
    <text evidence="9">Forms a complex with SecF. Part of the essential Sec protein translocation apparatus which comprises SecA, SecYEG and auxiliary proteins SecDF-YajC and YidC.</text>
</comment>
<dbReference type="InterPro" id="IPR022813">
    <property type="entry name" value="SecD/SecF_arch_bac"/>
</dbReference>
<dbReference type="GO" id="GO:0006605">
    <property type="term" value="P:protein targeting"/>
    <property type="evidence" value="ECO:0007669"/>
    <property type="project" value="UniProtKB-UniRule"/>
</dbReference>
<evidence type="ECO:0000256" key="6">
    <source>
        <dbReference type="ARBA" id="ARBA00022989"/>
    </source>
</evidence>
<evidence type="ECO:0000256" key="4">
    <source>
        <dbReference type="ARBA" id="ARBA00022692"/>
    </source>
</evidence>
<evidence type="ECO:0000256" key="2">
    <source>
        <dbReference type="ARBA" id="ARBA00022448"/>
    </source>
</evidence>
<reference evidence="14 15" key="1">
    <citation type="submission" date="2017-12" db="EMBL/GenBank/DDBJ databases">
        <title>Kangiella profundi FT102 completed genome.</title>
        <authorList>
            <person name="Xu J."/>
            <person name="Wang J."/>
            <person name="Lu Y."/>
        </authorList>
    </citation>
    <scope>NUCLEOTIDE SEQUENCE [LARGE SCALE GENOMIC DNA]</scope>
    <source>
        <strain evidence="14 15">FT102</strain>
    </source>
</reference>
<evidence type="ECO:0000256" key="3">
    <source>
        <dbReference type="ARBA" id="ARBA00022475"/>
    </source>
</evidence>
<dbReference type="FunFam" id="1.20.1640.10:FF:000004">
    <property type="entry name" value="Protein translocase subunit SecD"/>
    <property type="match status" value="1"/>
</dbReference>
<dbReference type="SUPFAM" id="SSF82866">
    <property type="entry name" value="Multidrug efflux transporter AcrB transmembrane domain"/>
    <property type="match status" value="1"/>
</dbReference>
<dbReference type="NCBIfam" id="TIGR01129">
    <property type="entry name" value="secD"/>
    <property type="match status" value="1"/>
</dbReference>
<evidence type="ECO:0000259" key="12">
    <source>
        <dbReference type="Pfam" id="PF21760"/>
    </source>
</evidence>
<dbReference type="PANTHER" id="PTHR30081">
    <property type="entry name" value="PROTEIN-EXPORT MEMBRANE PROTEIN SEC"/>
    <property type="match status" value="1"/>
</dbReference>
<dbReference type="InterPro" id="IPR055344">
    <property type="entry name" value="SecD_SecF_C_bact"/>
</dbReference>
<dbReference type="NCBIfam" id="TIGR00916">
    <property type="entry name" value="2A0604s01"/>
    <property type="match status" value="1"/>
</dbReference>
<keyword evidence="8 9" id="KW-0472">Membrane</keyword>
<dbReference type="Gene3D" id="3.30.1360.200">
    <property type="match status" value="1"/>
</dbReference>
<feature type="domain" description="SecD export protein N-terminal TM" evidence="11">
    <location>
        <begin position="13"/>
        <end position="120"/>
    </location>
</feature>
<evidence type="ECO:0000259" key="11">
    <source>
        <dbReference type="Pfam" id="PF13721"/>
    </source>
</evidence>
<keyword evidence="7 9" id="KW-0811">Translocation</keyword>
<evidence type="ECO:0000259" key="13">
    <source>
        <dbReference type="Pfam" id="PF22599"/>
    </source>
</evidence>
<evidence type="ECO:0000256" key="8">
    <source>
        <dbReference type="ARBA" id="ARBA00023136"/>
    </source>
</evidence>
<evidence type="ECO:0000256" key="7">
    <source>
        <dbReference type="ARBA" id="ARBA00023010"/>
    </source>
</evidence>
<dbReference type="Pfam" id="PF22599">
    <property type="entry name" value="SecDF_P1_head"/>
    <property type="match status" value="1"/>
</dbReference>
<organism evidence="14 15">
    <name type="scientific">Kangiella profundi</name>
    <dbReference type="NCBI Taxonomy" id="1561924"/>
    <lineage>
        <taxon>Bacteria</taxon>
        <taxon>Pseudomonadati</taxon>
        <taxon>Pseudomonadota</taxon>
        <taxon>Gammaproteobacteria</taxon>
        <taxon>Kangiellales</taxon>
        <taxon>Kangiellaceae</taxon>
        <taxon>Kangiella</taxon>
    </lineage>
</organism>
<keyword evidence="3 9" id="KW-1003">Cell membrane</keyword>
<dbReference type="EMBL" id="CP025120">
    <property type="protein sequence ID" value="AUD78659.1"/>
    <property type="molecule type" value="Genomic_DNA"/>
</dbReference>
<name>A0A2K9AXS3_9GAMM</name>
<protein>
    <recommendedName>
        <fullName evidence="9">Protein translocase subunit SecD</fullName>
    </recommendedName>
</protein>
<feature type="transmembrane region" description="Helical" evidence="9">
    <location>
        <begin position="21"/>
        <end position="40"/>
    </location>
</feature>
<dbReference type="InterPro" id="IPR048631">
    <property type="entry name" value="SecD_1st"/>
</dbReference>
<dbReference type="GO" id="GO:0015450">
    <property type="term" value="F:protein-transporting ATPase activity"/>
    <property type="evidence" value="ECO:0007669"/>
    <property type="project" value="InterPro"/>
</dbReference>
<comment type="similarity">
    <text evidence="9">Belongs to the SecD/SecF family. SecD subfamily.</text>
</comment>
<keyword evidence="5 9" id="KW-0653">Protein transport</keyword>
<dbReference type="InterPro" id="IPR005791">
    <property type="entry name" value="SecD"/>
</dbReference>
<evidence type="ECO:0000313" key="14">
    <source>
        <dbReference type="EMBL" id="AUD78659.1"/>
    </source>
</evidence>
<dbReference type="InterPro" id="IPR027398">
    <property type="entry name" value="SecD-TM"/>
</dbReference>
<dbReference type="InterPro" id="IPR048634">
    <property type="entry name" value="SecD_SecF_C"/>
</dbReference>
<dbReference type="Pfam" id="PF21760">
    <property type="entry name" value="SecD_1st"/>
    <property type="match status" value="1"/>
</dbReference>
<dbReference type="GO" id="GO:0043952">
    <property type="term" value="P:protein transport by the Sec complex"/>
    <property type="evidence" value="ECO:0007669"/>
    <property type="project" value="UniProtKB-UniRule"/>
</dbReference>
<evidence type="ECO:0000256" key="1">
    <source>
        <dbReference type="ARBA" id="ARBA00004651"/>
    </source>
</evidence>
<dbReference type="RefSeq" id="WP_106646518.1">
    <property type="nucleotide sequence ID" value="NZ_BMGO01000002.1"/>
</dbReference>
<feature type="transmembrane region" description="Helical" evidence="9">
    <location>
        <begin position="501"/>
        <end position="521"/>
    </location>
</feature>
<keyword evidence="6 9" id="KW-1133">Transmembrane helix</keyword>
<dbReference type="GO" id="GO:0005886">
    <property type="term" value="C:plasma membrane"/>
    <property type="evidence" value="ECO:0007669"/>
    <property type="project" value="UniProtKB-SubCell"/>
</dbReference>